<name>A0A1F5SLK2_9BACT</name>
<sequence>MDAKKKLGVINSGLLSAQEKKDFEARIKSCPSNKRIAIITHGKADPDALSAMALTQLLEGWGFKSDIFSEGNISNPMNTTMISKLNIEIRNKKFFIENRDIYGLIILFDTGVSNCFLGHEDLKELIKKGELAACNPDIIIDHHPLNTIPKNCLIIKKEVGAAATILYNLFREFSLVPDARIATALALGISADTKDLTIESETTDFDREAHKELRLLYDYPLFEKINKRFDLTVSHLKLLGKAFTQPIYHDENILILGVGCVSSGQTEFLAHIVDIAMRSDVKLAMIIGIEDFRMLQAKVRKHADLINTNELCKKVFEDPLKTDIGIASAGGRTASGGAQVPLVERERKIFEKATEEEREALFMHYFEHYKERLQQHMKELGF</sequence>
<dbReference type="Pfam" id="PF01368">
    <property type="entry name" value="DHH"/>
    <property type="match status" value="1"/>
</dbReference>
<dbReference type="STRING" id="1797994.A2227_01625"/>
<accession>A0A1F5SLK2</accession>
<dbReference type="InterPro" id="IPR001667">
    <property type="entry name" value="DDH_dom"/>
</dbReference>
<gene>
    <name evidence="2" type="ORF">A2227_01625</name>
</gene>
<dbReference type="AlphaFoldDB" id="A0A1F5SLK2"/>
<dbReference type="SUPFAM" id="SSF64182">
    <property type="entry name" value="DHH phosphoesterases"/>
    <property type="match status" value="1"/>
</dbReference>
<dbReference type="InterPro" id="IPR051319">
    <property type="entry name" value="Oligoribo/pAp-PDE_c-di-AMP_PDE"/>
</dbReference>
<comment type="caution">
    <text evidence="2">The sequence shown here is derived from an EMBL/GenBank/DDBJ whole genome shotgun (WGS) entry which is preliminary data.</text>
</comment>
<feature type="domain" description="DDH" evidence="1">
    <location>
        <begin position="35"/>
        <end position="189"/>
    </location>
</feature>
<dbReference type="PANTHER" id="PTHR47618">
    <property type="entry name" value="BIFUNCTIONAL OLIGORIBONUCLEASE AND PAP PHOSPHATASE NRNA"/>
    <property type="match status" value="1"/>
</dbReference>
<dbReference type="InterPro" id="IPR038763">
    <property type="entry name" value="DHH_sf"/>
</dbReference>
<protein>
    <recommendedName>
        <fullName evidence="1">DDH domain-containing protein</fullName>
    </recommendedName>
</protein>
<reference evidence="2 3" key="1">
    <citation type="journal article" date="2016" name="Nat. Commun.">
        <title>Thousands of microbial genomes shed light on interconnected biogeochemical processes in an aquifer system.</title>
        <authorList>
            <person name="Anantharaman K."/>
            <person name="Brown C.T."/>
            <person name="Hug L.A."/>
            <person name="Sharon I."/>
            <person name="Castelle C.J."/>
            <person name="Probst A.J."/>
            <person name="Thomas B.C."/>
            <person name="Singh A."/>
            <person name="Wilkins M.J."/>
            <person name="Karaoz U."/>
            <person name="Brodie E.L."/>
            <person name="Williams K.H."/>
            <person name="Hubbard S.S."/>
            <person name="Banfield J.F."/>
        </authorList>
    </citation>
    <scope>NUCLEOTIDE SEQUENCE [LARGE SCALE GENOMIC DNA]</scope>
</reference>
<dbReference type="Gene3D" id="3.90.1640.10">
    <property type="entry name" value="inorganic pyrophosphatase (n-terminal core)"/>
    <property type="match status" value="1"/>
</dbReference>
<dbReference type="Proteomes" id="UP000178367">
    <property type="component" value="Unassembled WGS sequence"/>
</dbReference>
<evidence type="ECO:0000313" key="3">
    <source>
        <dbReference type="Proteomes" id="UP000178367"/>
    </source>
</evidence>
<evidence type="ECO:0000259" key="1">
    <source>
        <dbReference type="Pfam" id="PF01368"/>
    </source>
</evidence>
<dbReference type="PANTHER" id="PTHR47618:SF1">
    <property type="entry name" value="BIFUNCTIONAL OLIGORIBONUCLEASE AND PAP PHOSPHATASE NRNA"/>
    <property type="match status" value="1"/>
</dbReference>
<organism evidence="2 3">
    <name type="scientific">Candidatus Falkowbacteria bacterium RIFOXYA2_FULL_47_19</name>
    <dbReference type="NCBI Taxonomy" id="1797994"/>
    <lineage>
        <taxon>Bacteria</taxon>
        <taxon>Candidatus Falkowiibacteriota</taxon>
    </lineage>
</organism>
<evidence type="ECO:0000313" key="2">
    <source>
        <dbReference type="EMBL" id="OGF27529.1"/>
    </source>
</evidence>
<dbReference type="EMBL" id="MFGB01000007">
    <property type="protein sequence ID" value="OGF27529.1"/>
    <property type="molecule type" value="Genomic_DNA"/>
</dbReference>
<proteinExistence type="predicted"/>